<gene>
    <name evidence="2" type="ORF">RMSM_07184</name>
</gene>
<evidence type="ECO:0000313" key="2">
    <source>
        <dbReference type="EMBL" id="EMI15897.1"/>
    </source>
</evidence>
<evidence type="ECO:0000259" key="1">
    <source>
        <dbReference type="Pfam" id="PF01261"/>
    </source>
</evidence>
<keyword evidence="2" id="KW-0413">Isomerase</keyword>
<comment type="caution">
    <text evidence="2">The sequence shown here is derived from an EMBL/GenBank/DDBJ whole genome shotgun (WGS) entry which is preliminary data.</text>
</comment>
<reference evidence="2 3" key="1">
    <citation type="journal article" date="2013" name="Mar. Genomics">
        <title>Expression of sulfatases in Rhodopirellula baltica and the diversity of sulfatases in the genus Rhodopirellula.</title>
        <authorList>
            <person name="Wegner C.E."/>
            <person name="Richter-Heitmann T."/>
            <person name="Klindworth A."/>
            <person name="Klockow C."/>
            <person name="Richter M."/>
            <person name="Achstetter T."/>
            <person name="Glockner F.O."/>
            <person name="Harder J."/>
        </authorList>
    </citation>
    <scope>NUCLEOTIDE SEQUENCE [LARGE SCALE GENOMIC DNA]</scope>
    <source>
        <strain evidence="2 3">SM1</strain>
    </source>
</reference>
<dbReference type="OrthoDB" id="9779184at2"/>
<dbReference type="GO" id="GO:0016853">
    <property type="term" value="F:isomerase activity"/>
    <property type="evidence" value="ECO:0007669"/>
    <property type="project" value="UniProtKB-KW"/>
</dbReference>
<name>M5RKK5_9BACT</name>
<keyword evidence="3" id="KW-1185">Reference proteome</keyword>
<feature type="domain" description="Xylose isomerase-like TIM barrel" evidence="1">
    <location>
        <begin position="31"/>
        <end position="291"/>
    </location>
</feature>
<dbReference type="RefSeq" id="WP_008708104.1">
    <property type="nucleotide sequence ID" value="NZ_ANOG01001025.1"/>
</dbReference>
<dbReference type="EMBL" id="ANOG01001025">
    <property type="protein sequence ID" value="EMI15897.1"/>
    <property type="molecule type" value="Genomic_DNA"/>
</dbReference>
<proteinExistence type="predicted"/>
<dbReference type="PANTHER" id="PTHR12110:SF41">
    <property type="entry name" value="INOSOSE DEHYDRATASE"/>
    <property type="match status" value="1"/>
</dbReference>
<organism evidence="2 3">
    <name type="scientific">Rhodopirellula maiorica SM1</name>
    <dbReference type="NCBI Taxonomy" id="1265738"/>
    <lineage>
        <taxon>Bacteria</taxon>
        <taxon>Pseudomonadati</taxon>
        <taxon>Planctomycetota</taxon>
        <taxon>Planctomycetia</taxon>
        <taxon>Pirellulales</taxon>
        <taxon>Pirellulaceae</taxon>
        <taxon>Novipirellula</taxon>
    </lineage>
</organism>
<dbReference type="AlphaFoldDB" id="M5RKK5"/>
<sequence>MPTPTPKLAAFPKAFMQPLCKDGTMRVSEWIELAAKLDIQGLEWYAGFLEMADESNWSRFREQVEGHGKVIPMMCCSPDFTHPDVAFREQEIAKQKRWIEMTHTLGGSFCRVLSGQRRPELTIDEGVKYAVESIEACLPHAAERGITLIIENHYKDDFWEYPEFAQKMDIFCQIVDRIDHPHFGVNYDPSNTYLAGEDPIELLKRVSHRVVTMHASDRYLAEGTLEDLRREEGGAVGYAKRLRHGEIGKGLNDYDAIFSELKRVGFDGWISIEDGVDGMDQLARSVDFLKQKIGQHWPE</sequence>
<dbReference type="Pfam" id="PF01261">
    <property type="entry name" value="AP_endonuc_2"/>
    <property type="match status" value="1"/>
</dbReference>
<dbReference type="SUPFAM" id="SSF51658">
    <property type="entry name" value="Xylose isomerase-like"/>
    <property type="match status" value="1"/>
</dbReference>
<dbReference type="Proteomes" id="UP000011991">
    <property type="component" value="Unassembled WGS sequence"/>
</dbReference>
<accession>M5RKK5</accession>
<dbReference type="Gene3D" id="3.20.20.150">
    <property type="entry name" value="Divalent-metal-dependent TIM barrel enzymes"/>
    <property type="match status" value="1"/>
</dbReference>
<dbReference type="InterPro" id="IPR036237">
    <property type="entry name" value="Xyl_isomerase-like_sf"/>
</dbReference>
<dbReference type="InterPro" id="IPR013022">
    <property type="entry name" value="Xyl_isomerase-like_TIM-brl"/>
</dbReference>
<protein>
    <submittedName>
        <fullName evidence="2">Xylose isomerase domain protein TIM barrel</fullName>
    </submittedName>
</protein>
<dbReference type="PANTHER" id="PTHR12110">
    <property type="entry name" value="HYDROXYPYRUVATE ISOMERASE"/>
    <property type="match status" value="1"/>
</dbReference>
<dbReference type="InterPro" id="IPR050312">
    <property type="entry name" value="IolE/XylAMocC-like"/>
</dbReference>
<dbReference type="PATRIC" id="fig|1265738.3.peg.7159"/>
<evidence type="ECO:0000313" key="3">
    <source>
        <dbReference type="Proteomes" id="UP000011991"/>
    </source>
</evidence>